<evidence type="ECO:0000313" key="6">
    <source>
        <dbReference type="EMBL" id="CAJ0729788.1"/>
    </source>
</evidence>
<comment type="subcellular location">
    <subcellularLocation>
        <location evidence="1">Endomembrane system</location>
        <topology evidence="1">Multi-pass membrane protein</topology>
    </subcellularLocation>
</comment>
<dbReference type="PANTHER" id="PTHR43847:SF1">
    <property type="entry name" value="BLL3993 PROTEIN"/>
    <property type="match status" value="1"/>
</dbReference>
<reference evidence="6 8" key="2">
    <citation type="submission" date="2023-07" db="EMBL/GenBank/DDBJ databases">
        <authorList>
            <person name="Peeters C."/>
        </authorList>
    </citation>
    <scope>NUCLEOTIDE SEQUENCE [LARGE SCALE GENOMIC DNA]</scope>
    <source>
        <strain evidence="6 8">R-38712</strain>
    </source>
</reference>
<keyword evidence="3 5" id="KW-1133">Transmembrane helix</keyword>
<evidence type="ECO:0000313" key="7">
    <source>
        <dbReference type="EMBL" id="MBX3891579.1"/>
    </source>
</evidence>
<name>A0A2P4RLQ4_RALPI</name>
<evidence type="ECO:0000256" key="3">
    <source>
        <dbReference type="ARBA" id="ARBA00022989"/>
    </source>
</evidence>
<accession>A0A2P4RLQ4</accession>
<feature type="transmembrane region" description="Helical" evidence="5">
    <location>
        <begin position="102"/>
        <end position="120"/>
    </location>
</feature>
<proteinExistence type="predicted"/>
<evidence type="ECO:0000313" key="9">
    <source>
        <dbReference type="Proteomes" id="UP001199322"/>
    </source>
</evidence>
<keyword evidence="2 5" id="KW-0812">Transmembrane</keyword>
<gene>
    <name evidence="7" type="ORF">DEE74_17080</name>
    <name evidence="6" type="ORF">R38712_04166</name>
</gene>
<organism evidence="7 9">
    <name type="scientific">Ralstonia pickettii</name>
    <name type="common">Burkholderia pickettii</name>
    <dbReference type="NCBI Taxonomy" id="329"/>
    <lineage>
        <taxon>Bacteria</taxon>
        <taxon>Pseudomonadati</taxon>
        <taxon>Pseudomonadota</taxon>
        <taxon>Betaproteobacteria</taxon>
        <taxon>Burkholderiales</taxon>
        <taxon>Burkholderiaceae</taxon>
        <taxon>Ralstonia</taxon>
    </lineage>
</organism>
<dbReference type="Gene3D" id="1.20.120.1630">
    <property type="match status" value="1"/>
</dbReference>
<protein>
    <submittedName>
        <fullName evidence="7">Isoprenylcysteine carboxylmethyltransferase family protein</fullName>
    </submittedName>
</protein>
<keyword evidence="8" id="KW-1185">Reference proteome</keyword>
<dbReference type="EMBL" id="CATWFT010000016">
    <property type="protein sequence ID" value="CAJ0729788.1"/>
    <property type="molecule type" value="Genomic_DNA"/>
</dbReference>
<evidence type="ECO:0000256" key="5">
    <source>
        <dbReference type="SAM" id="Phobius"/>
    </source>
</evidence>
<dbReference type="EMBL" id="QGBI01000016">
    <property type="protein sequence ID" value="MBX3891579.1"/>
    <property type="molecule type" value="Genomic_DNA"/>
</dbReference>
<comment type="caution">
    <text evidence="7">The sequence shown here is derived from an EMBL/GenBank/DDBJ whole genome shotgun (WGS) entry which is preliminary data.</text>
</comment>
<dbReference type="PANTHER" id="PTHR43847">
    <property type="entry name" value="BLL3993 PROTEIN"/>
    <property type="match status" value="1"/>
</dbReference>
<reference evidence="7" key="1">
    <citation type="submission" date="2018-06" db="EMBL/GenBank/DDBJ databases">
        <authorList>
            <person name="O'Rourke A."/>
        </authorList>
    </citation>
    <scope>NUCLEOTIDE SEQUENCE</scope>
    <source>
        <strain evidence="7">132550021-3</strain>
    </source>
</reference>
<feature type="transmembrane region" description="Helical" evidence="5">
    <location>
        <begin position="71"/>
        <end position="90"/>
    </location>
</feature>
<dbReference type="AlphaFoldDB" id="A0A2P4RLQ4"/>
<evidence type="ECO:0000256" key="4">
    <source>
        <dbReference type="ARBA" id="ARBA00023136"/>
    </source>
</evidence>
<dbReference type="GeneID" id="61390227"/>
<keyword evidence="4 5" id="KW-0472">Membrane</keyword>
<dbReference type="RefSeq" id="WP_009241036.1">
    <property type="nucleotide sequence ID" value="NZ_CABKQE010000003.1"/>
</dbReference>
<sequence>MAASLKMGLAAAVSIAVYLGLAALGWGGVGAFLAHPARVVLVVITVLLAIAALLAGGNLSPGEREDRTNRWVLPVFGVIGFASAWLPAYTDRLDLWCIDGDAVRWLGVVLYAAGGALRVWPVYVLGNRFSGLVAIQPGHTLVTGGIYQYVRNPSYLGLLIGTLGWGLTFRALAGVVLTLLLIPPLVARMRAEEALLQSQFGAEYDAYRARTWRLIPGLY</sequence>
<dbReference type="Proteomes" id="UP001189303">
    <property type="component" value="Unassembled WGS sequence"/>
</dbReference>
<dbReference type="Pfam" id="PF04191">
    <property type="entry name" value="PEMT"/>
    <property type="match status" value="1"/>
</dbReference>
<feature type="transmembrane region" description="Helical" evidence="5">
    <location>
        <begin position="156"/>
        <end position="182"/>
    </location>
</feature>
<dbReference type="Proteomes" id="UP001199322">
    <property type="component" value="Unassembled WGS sequence"/>
</dbReference>
<evidence type="ECO:0000256" key="2">
    <source>
        <dbReference type="ARBA" id="ARBA00022692"/>
    </source>
</evidence>
<dbReference type="InterPro" id="IPR052527">
    <property type="entry name" value="Metal_cation-efflux_comp"/>
</dbReference>
<dbReference type="GO" id="GO:0012505">
    <property type="term" value="C:endomembrane system"/>
    <property type="evidence" value="ECO:0007669"/>
    <property type="project" value="UniProtKB-SubCell"/>
</dbReference>
<dbReference type="InterPro" id="IPR007318">
    <property type="entry name" value="Phopholipid_MeTrfase"/>
</dbReference>
<evidence type="ECO:0000256" key="1">
    <source>
        <dbReference type="ARBA" id="ARBA00004127"/>
    </source>
</evidence>
<feature type="transmembrane region" description="Helical" evidence="5">
    <location>
        <begin position="37"/>
        <end position="59"/>
    </location>
</feature>
<evidence type="ECO:0000313" key="8">
    <source>
        <dbReference type="Proteomes" id="UP001189303"/>
    </source>
</evidence>